<accession>A0ABR2PDT7</accession>
<evidence type="ECO:0000313" key="2">
    <source>
        <dbReference type="EMBL" id="KAK8986616.1"/>
    </source>
</evidence>
<reference evidence="2 3" key="1">
    <citation type="journal article" date="2024" name="G3 (Bethesda)">
        <title>Genome assembly of Hibiscus sabdariffa L. provides insights into metabolisms of medicinal natural products.</title>
        <authorList>
            <person name="Kim T."/>
        </authorList>
    </citation>
    <scope>NUCLEOTIDE SEQUENCE [LARGE SCALE GENOMIC DNA]</scope>
    <source>
        <strain evidence="2">TK-2024</strain>
        <tissue evidence="2">Old leaves</tissue>
    </source>
</reference>
<organism evidence="2 3">
    <name type="scientific">Hibiscus sabdariffa</name>
    <name type="common">roselle</name>
    <dbReference type="NCBI Taxonomy" id="183260"/>
    <lineage>
        <taxon>Eukaryota</taxon>
        <taxon>Viridiplantae</taxon>
        <taxon>Streptophyta</taxon>
        <taxon>Embryophyta</taxon>
        <taxon>Tracheophyta</taxon>
        <taxon>Spermatophyta</taxon>
        <taxon>Magnoliopsida</taxon>
        <taxon>eudicotyledons</taxon>
        <taxon>Gunneridae</taxon>
        <taxon>Pentapetalae</taxon>
        <taxon>rosids</taxon>
        <taxon>malvids</taxon>
        <taxon>Malvales</taxon>
        <taxon>Malvaceae</taxon>
        <taxon>Malvoideae</taxon>
        <taxon>Hibiscus</taxon>
    </lineage>
</organism>
<dbReference type="Proteomes" id="UP001396334">
    <property type="component" value="Unassembled WGS sequence"/>
</dbReference>
<proteinExistence type="predicted"/>
<sequence length="169" mass="18569">MRPKSTWSSPLDAWCVGSNVSRPGLPLSLLSGLGHELLRAQRSAGSSHQAGRRWVGSGLGNRFEPVTHVGQLNLGVHSAGDEGFWVNGAGEWLGFCLAEFRSWFGYWLKGERAAQVSSVWGVLWLGSSDDGWGWCWQQGGSGMRWGVLVTGNLLGDDKHELMWCKKEQL</sequence>
<evidence type="ECO:0000313" key="3">
    <source>
        <dbReference type="Proteomes" id="UP001396334"/>
    </source>
</evidence>
<evidence type="ECO:0000313" key="1">
    <source>
        <dbReference type="EMBL" id="KAK8986615.1"/>
    </source>
</evidence>
<protein>
    <submittedName>
        <fullName evidence="2">Uncharacterized protein</fullName>
    </submittedName>
</protein>
<dbReference type="EMBL" id="JBBPBN010000063">
    <property type="protein sequence ID" value="KAK8986615.1"/>
    <property type="molecule type" value="Genomic_DNA"/>
</dbReference>
<gene>
    <name evidence="1" type="ORF">V6N11_010169</name>
    <name evidence="2" type="ORF">V6N11_010170</name>
</gene>
<name>A0ABR2PDT7_9ROSI</name>
<dbReference type="EMBL" id="JBBPBN010000063">
    <property type="protein sequence ID" value="KAK8986616.1"/>
    <property type="molecule type" value="Genomic_DNA"/>
</dbReference>
<comment type="caution">
    <text evidence="2">The sequence shown here is derived from an EMBL/GenBank/DDBJ whole genome shotgun (WGS) entry which is preliminary data.</text>
</comment>
<keyword evidence="3" id="KW-1185">Reference proteome</keyword>